<dbReference type="Proteomes" id="UP000302218">
    <property type="component" value="Chromosome"/>
</dbReference>
<dbReference type="GeneID" id="40266666"/>
<dbReference type="RefSeq" id="WP_138246101.1">
    <property type="nucleotide sequence ID" value="NZ_CP040330.1"/>
</dbReference>
<accession>A0A4P8WJK1</accession>
<sequence>MTTNTDDETPDWAAEMSDREPVEAEVLDDVTGEWRDETLLNRARHVFRDVYLEARDRADADRAYVLHDVLDAVCRDRGFNGLTRELRGDAEWLVWTPGSRDAPLYAYTPDLAGDTTAERERFAELLDTVGVGTERFIDVHDGQKGSFDTGNAREYDDPSITGNYGVKGGQGGSDTDRWLVDIDVDDYDDATQNEFVDGLRGNTLSVASAHTETERPGHLYVVVTGDPRDVVRDVLGRDVRNPVASFGEIRIDDQYCVGPGSEIVCGCKKCTSENADSNGYGRYEFASAVPPVVWSKDDFRAFLRSDVKIRAAADQTTDDNDDGTGGTVDTSDTDEIVDFAESVDDTVSDALNYGVPNDRSAADSFIAWALGPWLNFDTDAVESELDDHGTSKWQDRGDSYKRSVLTGVDAREDKMNTDGYDGDVPHWAVVKYAVETGIVDEDDLVEKNSDDRAGSYDALPSKLHYEATLEAIEELGVNHGWEWDEERADTDREYYAVVEEYAPDGTDVFVDDAAFLVACILAREDDAVSGDADVPNRALTPIVGPVDEASDDTVELGREVFHELTESEARERFYSAGNSGGETA</sequence>
<dbReference type="AlphaFoldDB" id="A0A4P8WJK1"/>
<feature type="region of interest" description="Disordered" evidence="1">
    <location>
        <begin position="1"/>
        <end position="22"/>
    </location>
</feature>
<gene>
    <name evidence="2" type="ORF">FEJ81_15295</name>
</gene>
<evidence type="ECO:0000256" key="1">
    <source>
        <dbReference type="SAM" id="MobiDB-lite"/>
    </source>
</evidence>
<name>A0A4P8WJK1_9EURY</name>
<dbReference type="EMBL" id="CP040330">
    <property type="protein sequence ID" value="QCS43648.1"/>
    <property type="molecule type" value="Genomic_DNA"/>
</dbReference>
<evidence type="ECO:0000313" key="3">
    <source>
        <dbReference type="Proteomes" id="UP000302218"/>
    </source>
</evidence>
<feature type="compositionally biased region" description="Acidic residues" evidence="1">
    <location>
        <begin position="1"/>
        <end position="10"/>
    </location>
</feature>
<feature type="region of interest" description="Disordered" evidence="1">
    <location>
        <begin position="147"/>
        <end position="168"/>
    </location>
</feature>
<evidence type="ECO:0000313" key="2">
    <source>
        <dbReference type="EMBL" id="QCS43648.1"/>
    </source>
</evidence>
<organism evidence="2 3">
    <name type="scientific">Natrinema versiforme</name>
    <dbReference type="NCBI Taxonomy" id="88724"/>
    <lineage>
        <taxon>Archaea</taxon>
        <taxon>Methanobacteriati</taxon>
        <taxon>Methanobacteriota</taxon>
        <taxon>Stenosarchaea group</taxon>
        <taxon>Halobacteria</taxon>
        <taxon>Halobacteriales</taxon>
        <taxon>Natrialbaceae</taxon>
        <taxon>Natrinema</taxon>
    </lineage>
</organism>
<protein>
    <recommendedName>
        <fullName evidence="4">DNA primase/polymerase bifunctional N-terminal domain-containing protein</fullName>
    </recommendedName>
</protein>
<reference evidence="3" key="1">
    <citation type="submission" date="2019-05" db="EMBL/GenBank/DDBJ databases">
        <title>Genome sequence and methylation pattern of the halophilic Archaeon Natrinema versiforme BOL5-4.</title>
        <authorList>
            <person name="DasSarma P."/>
            <person name="Anton B.P."/>
            <person name="DasSarma S.L."/>
            <person name="Martinez F.L."/>
            <person name="Guzman D."/>
            <person name="Roberts R.J."/>
            <person name="DasSarma S."/>
        </authorList>
    </citation>
    <scope>NUCLEOTIDE SEQUENCE [LARGE SCALE GENOMIC DNA]</scope>
    <source>
        <strain evidence="3">BOL5-4</strain>
    </source>
</reference>
<proteinExistence type="predicted"/>
<dbReference type="OrthoDB" id="271668at2157"/>
<dbReference type="KEGG" id="nvr:FEJ81_15295"/>
<evidence type="ECO:0008006" key="4">
    <source>
        <dbReference type="Google" id="ProtNLM"/>
    </source>
</evidence>